<evidence type="ECO:0000313" key="2">
    <source>
        <dbReference type="Proteomes" id="UP000887013"/>
    </source>
</evidence>
<comment type="caution">
    <text evidence="1">The sequence shown here is derived from an EMBL/GenBank/DDBJ whole genome shotgun (WGS) entry which is preliminary data.</text>
</comment>
<organism evidence="1 2">
    <name type="scientific">Nephila pilipes</name>
    <name type="common">Giant wood spider</name>
    <name type="synonym">Nephila maculata</name>
    <dbReference type="NCBI Taxonomy" id="299642"/>
    <lineage>
        <taxon>Eukaryota</taxon>
        <taxon>Metazoa</taxon>
        <taxon>Ecdysozoa</taxon>
        <taxon>Arthropoda</taxon>
        <taxon>Chelicerata</taxon>
        <taxon>Arachnida</taxon>
        <taxon>Araneae</taxon>
        <taxon>Araneomorphae</taxon>
        <taxon>Entelegynae</taxon>
        <taxon>Araneoidea</taxon>
        <taxon>Nephilidae</taxon>
        <taxon>Nephila</taxon>
    </lineage>
</organism>
<protein>
    <submittedName>
        <fullName evidence="1">Uncharacterized protein</fullName>
    </submittedName>
</protein>
<gene>
    <name evidence="1" type="ORF">NPIL_188441</name>
</gene>
<keyword evidence="2" id="KW-1185">Reference proteome</keyword>
<proteinExistence type="predicted"/>
<sequence length="249" mass="27974">MPIHACQPPTPYAVDLRRRPPTPGRYCRRVAGVAAAFTLLRVTQRQHRPHRRHAPCPARYVTQPQRVGVRHVHALVATVAMSRSTSCRYTRGTVARNATVIPRPFVRRRSSRQRRPYGMNEYAAGCRAGASPSPHANRRRSCQPPPTVEHIGVTSPAAAQRRCSVCRLRPADSVTACSPKYARAYTPATYAHVAHATIRQRRLKPSPRRIRYAYASLYARSANLYASIRWRSCCRCAPDGCSISSRQVR</sequence>
<dbReference type="EMBL" id="BMAW01022874">
    <property type="protein sequence ID" value="GFT80055.1"/>
    <property type="molecule type" value="Genomic_DNA"/>
</dbReference>
<dbReference type="Proteomes" id="UP000887013">
    <property type="component" value="Unassembled WGS sequence"/>
</dbReference>
<dbReference type="AlphaFoldDB" id="A0A8X6U4D4"/>
<name>A0A8X6U4D4_NEPPI</name>
<evidence type="ECO:0000313" key="1">
    <source>
        <dbReference type="EMBL" id="GFT80055.1"/>
    </source>
</evidence>
<reference evidence="1" key="1">
    <citation type="submission" date="2020-08" db="EMBL/GenBank/DDBJ databases">
        <title>Multicomponent nature underlies the extraordinary mechanical properties of spider dragline silk.</title>
        <authorList>
            <person name="Kono N."/>
            <person name="Nakamura H."/>
            <person name="Mori M."/>
            <person name="Yoshida Y."/>
            <person name="Ohtoshi R."/>
            <person name="Malay A.D."/>
            <person name="Moran D.A.P."/>
            <person name="Tomita M."/>
            <person name="Numata K."/>
            <person name="Arakawa K."/>
        </authorList>
    </citation>
    <scope>NUCLEOTIDE SEQUENCE</scope>
</reference>
<accession>A0A8X6U4D4</accession>